<comment type="catalytic activity">
    <reaction evidence="7">
        <text>D-ribose 5-phosphate + ATP = 5-phospho-alpha-D-ribose 1-diphosphate + AMP + H(+)</text>
        <dbReference type="Rhea" id="RHEA:15609"/>
        <dbReference type="ChEBI" id="CHEBI:15378"/>
        <dbReference type="ChEBI" id="CHEBI:30616"/>
        <dbReference type="ChEBI" id="CHEBI:58017"/>
        <dbReference type="ChEBI" id="CHEBI:78346"/>
        <dbReference type="ChEBI" id="CHEBI:456215"/>
        <dbReference type="EC" id="2.7.6.1"/>
    </reaction>
</comment>
<comment type="caution">
    <text evidence="9">The sequence shown here is derived from an EMBL/GenBank/DDBJ whole genome shotgun (WGS) entry which is preliminary data.</text>
</comment>
<evidence type="ECO:0000259" key="8">
    <source>
        <dbReference type="Pfam" id="PF13793"/>
    </source>
</evidence>
<sequence>MSRLKLFSLDVGADFVGRVAASLGEPVSRHEERQFDDGEHKVRPLDDVEGADVFLVQSLYGDAISCVDQKIMRSLFFIGAVRDAGAARVTAVIPYLCYARKERRSHLRDPVPSRYLATFLEAAGVDVVVTMDVHCLSAFENGFRCRTVHLLSRSLFIEAARVRLCGDAGPLIVLSPDEGGIKRAEKFRLALSDELGVPVASAFVEKYRSGTLLSGGTLVGEVKDAAVLIVDDLLATGATICRAVQAVTAGGARRVLVFCAHGQFSRDAHHNMANLPVESVTVTNSLPQIQTSGHVEWVDCAPLIADCIRRIHDNGPVTELTI</sequence>
<dbReference type="InterPro" id="IPR005946">
    <property type="entry name" value="Rib-P_diPkinase"/>
</dbReference>
<evidence type="ECO:0000256" key="1">
    <source>
        <dbReference type="ARBA" id="ARBA00013247"/>
    </source>
</evidence>
<evidence type="ECO:0000256" key="4">
    <source>
        <dbReference type="ARBA" id="ARBA00022741"/>
    </source>
</evidence>
<dbReference type="FunFam" id="3.40.50.2020:FF:000014">
    <property type="entry name" value="Ribose-phosphate pyrophosphokinase 1"/>
    <property type="match status" value="1"/>
</dbReference>
<dbReference type="GO" id="GO:0000287">
    <property type="term" value="F:magnesium ion binding"/>
    <property type="evidence" value="ECO:0007669"/>
    <property type="project" value="InterPro"/>
</dbReference>
<dbReference type="GO" id="GO:0016301">
    <property type="term" value="F:kinase activity"/>
    <property type="evidence" value="ECO:0007669"/>
    <property type="project" value="UniProtKB-KW"/>
</dbReference>
<evidence type="ECO:0000256" key="2">
    <source>
        <dbReference type="ARBA" id="ARBA00022679"/>
    </source>
</evidence>
<dbReference type="GO" id="GO:0006164">
    <property type="term" value="P:purine nucleotide biosynthetic process"/>
    <property type="evidence" value="ECO:0007669"/>
    <property type="project" value="TreeGrafter"/>
</dbReference>
<evidence type="ECO:0000256" key="6">
    <source>
        <dbReference type="ARBA" id="ARBA00022840"/>
    </source>
</evidence>
<dbReference type="AlphaFoldDB" id="A0A9X2ENT3"/>
<dbReference type="InterPro" id="IPR000836">
    <property type="entry name" value="PRTase_dom"/>
</dbReference>
<evidence type="ECO:0000256" key="3">
    <source>
        <dbReference type="ARBA" id="ARBA00022727"/>
    </source>
</evidence>
<gene>
    <name evidence="9" type="primary">prs</name>
    <name evidence="9" type="ORF">MO867_01645</name>
</gene>
<keyword evidence="10" id="KW-1185">Reference proteome</keyword>
<organism evidence="9 10">
    <name type="scientific">Microbulbifer okhotskensis</name>
    <dbReference type="NCBI Taxonomy" id="2926617"/>
    <lineage>
        <taxon>Bacteria</taxon>
        <taxon>Pseudomonadati</taxon>
        <taxon>Pseudomonadota</taxon>
        <taxon>Gammaproteobacteria</taxon>
        <taxon>Cellvibrionales</taxon>
        <taxon>Microbulbiferaceae</taxon>
        <taxon>Microbulbifer</taxon>
    </lineage>
</organism>
<evidence type="ECO:0000256" key="7">
    <source>
        <dbReference type="ARBA" id="ARBA00049535"/>
    </source>
</evidence>
<dbReference type="InterPro" id="IPR029099">
    <property type="entry name" value="Pribosyltran_N"/>
</dbReference>
<dbReference type="SMART" id="SM01400">
    <property type="entry name" value="Pribosyltran_N"/>
    <property type="match status" value="1"/>
</dbReference>
<dbReference type="Gene3D" id="3.40.50.2020">
    <property type="match status" value="2"/>
</dbReference>
<keyword evidence="3" id="KW-0545">Nucleotide biosynthesis</keyword>
<dbReference type="GO" id="GO:0005737">
    <property type="term" value="C:cytoplasm"/>
    <property type="evidence" value="ECO:0007669"/>
    <property type="project" value="TreeGrafter"/>
</dbReference>
<evidence type="ECO:0000313" key="9">
    <source>
        <dbReference type="EMBL" id="MCO1333033.1"/>
    </source>
</evidence>
<dbReference type="InterPro" id="IPR029057">
    <property type="entry name" value="PRTase-like"/>
</dbReference>
<dbReference type="Pfam" id="PF13793">
    <property type="entry name" value="Pribosyltran_N"/>
    <property type="match status" value="1"/>
</dbReference>
<reference evidence="9" key="1">
    <citation type="journal article" date="2022" name="Arch. Microbiol.">
        <title>Microbulbifer okhotskensis sp. nov., isolated from a deep bottom sediment of the Okhotsk Sea.</title>
        <authorList>
            <person name="Romanenko L."/>
            <person name="Kurilenko V."/>
            <person name="Otstavnykh N."/>
            <person name="Velansky P."/>
            <person name="Isaeva M."/>
            <person name="Mikhailov V."/>
        </authorList>
    </citation>
    <scope>NUCLEOTIDE SEQUENCE</scope>
    <source>
        <strain evidence="9">OS29</strain>
    </source>
</reference>
<keyword evidence="2 9" id="KW-0808">Transferase</keyword>
<name>A0A9X2ENT3_9GAMM</name>
<keyword evidence="6" id="KW-0067">ATP-binding</keyword>
<dbReference type="SUPFAM" id="SSF53271">
    <property type="entry name" value="PRTase-like"/>
    <property type="match status" value="2"/>
</dbReference>
<feature type="domain" description="Ribose-phosphate pyrophosphokinase N-terminal" evidence="8">
    <location>
        <begin position="4"/>
        <end position="124"/>
    </location>
</feature>
<dbReference type="RefSeq" id="WP_252464203.1">
    <property type="nucleotide sequence ID" value="NZ_JALBWM010000004.1"/>
</dbReference>
<dbReference type="Pfam" id="PF14572">
    <property type="entry name" value="Pribosyl_synth"/>
    <property type="match status" value="1"/>
</dbReference>
<dbReference type="GO" id="GO:0005524">
    <property type="term" value="F:ATP binding"/>
    <property type="evidence" value="ECO:0007669"/>
    <property type="project" value="UniProtKB-KW"/>
</dbReference>
<dbReference type="CDD" id="cd06223">
    <property type="entry name" value="PRTases_typeI"/>
    <property type="match status" value="1"/>
</dbReference>
<dbReference type="PANTHER" id="PTHR10210:SF32">
    <property type="entry name" value="RIBOSE-PHOSPHATE PYROPHOSPHOKINASE 2"/>
    <property type="match status" value="1"/>
</dbReference>
<evidence type="ECO:0000256" key="5">
    <source>
        <dbReference type="ARBA" id="ARBA00022777"/>
    </source>
</evidence>
<evidence type="ECO:0000313" key="10">
    <source>
        <dbReference type="Proteomes" id="UP001139028"/>
    </source>
</evidence>
<dbReference type="GO" id="GO:0004749">
    <property type="term" value="F:ribose phosphate diphosphokinase activity"/>
    <property type="evidence" value="ECO:0007669"/>
    <property type="project" value="UniProtKB-EC"/>
</dbReference>
<dbReference type="GO" id="GO:0006015">
    <property type="term" value="P:5-phosphoribose 1-diphosphate biosynthetic process"/>
    <property type="evidence" value="ECO:0007669"/>
    <property type="project" value="TreeGrafter"/>
</dbReference>
<dbReference type="GO" id="GO:0002189">
    <property type="term" value="C:ribose phosphate diphosphokinase complex"/>
    <property type="evidence" value="ECO:0007669"/>
    <property type="project" value="TreeGrafter"/>
</dbReference>
<protein>
    <recommendedName>
        <fullName evidence="1">ribose-phosphate diphosphokinase</fullName>
        <ecNumber evidence="1">2.7.6.1</ecNumber>
    </recommendedName>
</protein>
<dbReference type="EMBL" id="JALBWM010000004">
    <property type="protein sequence ID" value="MCO1333033.1"/>
    <property type="molecule type" value="Genomic_DNA"/>
</dbReference>
<dbReference type="NCBIfam" id="TIGR01251">
    <property type="entry name" value="ribP_PPkin"/>
    <property type="match status" value="1"/>
</dbReference>
<dbReference type="PANTHER" id="PTHR10210">
    <property type="entry name" value="RIBOSE-PHOSPHATE DIPHOSPHOKINASE FAMILY MEMBER"/>
    <property type="match status" value="1"/>
</dbReference>
<keyword evidence="4" id="KW-0547">Nucleotide-binding</keyword>
<keyword evidence="5" id="KW-0418">Kinase</keyword>
<proteinExistence type="predicted"/>
<dbReference type="EC" id="2.7.6.1" evidence="1"/>
<accession>A0A9X2ENT3</accession>
<dbReference type="Proteomes" id="UP001139028">
    <property type="component" value="Unassembled WGS sequence"/>
</dbReference>